<dbReference type="Pfam" id="PF01478">
    <property type="entry name" value="Peptidase_A24"/>
    <property type="match status" value="1"/>
</dbReference>
<keyword evidence="1" id="KW-1133">Transmembrane helix</keyword>
<reference evidence="3 4" key="1">
    <citation type="submission" date="2020-08" db="EMBL/GenBank/DDBJ databases">
        <title>Sequencing the genomes of 1000 actinobacteria strains.</title>
        <authorList>
            <person name="Klenk H.-P."/>
        </authorList>
    </citation>
    <scope>NUCLEOTIDE SEQUENCE [LARGE SCALE GENOMIC DNA]</scope>
    <source>
        <strain evidence="3 4">DSM 41654</strain>
    </source>
</reference>
<evidence type="ECO:0000256" key="1">
    <source>
        <dbReference type="SAM" id="Phobius"/>
    </source>
</evidence>
<keyword evidence="1" id="KW-0812">Transmembrane</keyword>
<evidence type="ECO:0000313" key="3">
    <source>
        <dbReference type="EMBL" id="MBB4929136.1"/>
    </source>
</evidence>
<dbReference type="InterPro" id="IPR000045">
    <property type="entry name" value="Prepilin_IV_endopep_pep"/>
</dbReference>
<dbReference type="GO" id="GO:0032259">
    <property type="term" value="P:methylation"/>
    <property type="evidence" value="ECO:0007669"/>
    <property type="project" value="UniProtKB-KW"/>
</dbReference>
<dbReference type="EC" id="2.1.1.-" evidence="3"/>
<feature type="transmembrane region" description="Helical" evidence="1">
    <location>
        <begin position="46"/>
        <end position="67"/>
    </location>
</feature>
<dbReference type="EMBL" id="JACHJV010000004">
    <property type="protein sequence ID" value="MBB4929136.1"/>
    <property type="molecule type" value="Genomic_DNA"/>
</dbReference>
<dbReference type="GO" id="GO:0008168">
    <property type="term" value="F:methyltransferase activity"/>
    <property type="evidence" value="ECO:0007669"/>
    <property type="project" value="UniProtKB-KW"/>
</dbReference>
<name>A0A7W7RBW6_KITKI</name>
<organism evidence="3 4">
    <name type="scientific">Kitasatospora kifunensis</name>
    <name type="common">Streptomyces kifunensis</name>
    <dbReference type="NCBI Taxonomy" id="58351"/>
    <lineage>
        <taxon>Bacteria</taxon>
        <taxon>Bacillati</taxon>
        <taxon>Actinomycetota</taxon>
        <taxon>Actinomycetes</taxon>
        <taxon>Kitasatosporales</taxon>
        <taxon>Streptomycetaceae</taxon>
        <taxon>Kitasatospora</taxon>
    </lineage>
</organism>
<keyword evidence="3" id="KW-0489">Methyltransferase</keyword>
<dbReference type="EC" id="3.4.23.43" evidence="3"/>
<dbReference type="GO" id="GO:0004190">
    <property type="term" value="F:aspartic-type endopeptidase activity"/>
    <property type="evidence" value="ECO:0007669"/>
    <property type="project" value="UniProtKB-EC"/>
</dbReference>
<evidence type="ECO:0000259" key="2">
    <source>
        <dbReference type="Pfam" id="PF01478"/>
    </source>
</evidence>
<dbReference type="Proteomes" id="UP000540506">
    <property type="component" value="Unassembled WGS sequence"/>
</dbReference>
<gene>
    <name evidence="3" type="ORF">FHR34_008235</name>
</gene>
<dbReference type="RefSeq" id="WP_184947227.1">
    <property type="nucleotide sequence ID" value="NZ_JACHJV010000004.1"/>
</dbReference>
<feature type="domain" description="Prepilin type IV endopeptidase peptidase" evidence="2">
    <location>
        <begin position="52"/>
        <end position="153"/>
    </location>
</feature>
<sequence>MTTPILERLRPDSDTRTTLRRWAVPTAAAAALLGAAVTYRFGRTPVLPTLLAFTVMGCILATLDTALHRLPDSVTLPGTLVVAVLLTYPAAEHPGAALRAAACAGAMIALYWTTYLLGTAGRGDVKASAAVGLATGWFGWTTAVAAFVLAWLLLGFTASALLAARRAGLSSRVSMGAAMYGGAVLAILMAGPPS</sequence>
<keyword evidence="3" id="KW-0808">Transferase</keyword>
<proteinExistence type="predicted"/>
<keyword evidence="1" id="KW-0472">Membrane</keyword>
<protein>
    <submittedName>
        <fullName evidence="3">Leader peptidase (Prepilin peptidase)/N-methyltransferase</fullName>
        <ecNumber evidence="3">2.1.1.-</ecNumber>
        <ecNumber evidence="3">3.4.23.43</ecNumber>
    </submittedName>
</protein>
<accession>A0A7W7RBW6</accession>
<dbReference type="GO" id="GO:0016020">
    <property type="term" value="C:membrane"/>
    <property type="evidence" value="ECO:0007669"/>
    <property type="project" value="InterPro"/>
</dbReference>
<feature type="transmembrane region" description="Helical" evidence="1">
    <location>
        <begin position="173"/>
        <end position="191"/>
    </location>
</feature>
<keyword evidence="3" id="KW-0378">Hydrolase</keyword>
<feature type="transmembrane region" description="Helical" evidence="1">
    <location>
        <begin position="73"/>
        <end position="91"/>
    </location>
</feature>
<dbReference type="AlphaFoldDB" id="A0A7W7RBW6"/>
<evidence type="ECO:0000313" key="4">
    <source>
        <dbReference type="Proteomes" id="UP000540506"/>
    </source>
</evidence>
<feature type="transmembrane region" description="Helical" evidence="1">
    <location>
        <begin position="137"/>
        <end position="161"/>
    </location>
</feature>
<keyword evidence="4" id="KW-1185">Reference proteome</keyword>
<dbReference type="Gene3D" id="1.20.120.1220">
    <property type="match status" value="1"/>
</dbReference>
<feature type="transmembrane region" description="Helical" evidence="1">
    <location>
        <begin position="98"/>
        <end position="117"/>
    </location>
</feature>
<comment type="caution">
    <text evidence="3">The sequence shown here is derived from an EMBL/GenBank/DDBJ whole genome shotgun (WGS) entry which is preliminary data.</text>
</comment>